<dbReference type="Proteomes" id="UP000031950">
    <property type="component" value="Unassembled WGS sequence"/>
</dbReference>
<dbReference type="PATRIC" id="fig|135826.4.peg.2020"/>
<sequence>MDRLKKQLVMIAEHSLFNRVIIGLILLNALLIGLETYPILYDQYGDLFVAADRILLWIFTVEIVIRLIASTSVKSFFKEPWNVFDFVIVLSGHLITGGHYVTVLRILRVLRVLRTISVIPSLRKMVNALLMTIPSMGTILLLLSILFYIYGVIGTMLYSEIAPEYFGSLHSSLLTLFQVVTLESWASGVMRPILAEDPTSWWYFVTFVLIGTFVFFNLFVGVIVNNVEEADKENRPSPEEVKLSQVQKELEEIKAMIKNQKE</sequence>
<feature type="transmembrane region" description="Helical" evidence="5">
    <location>
        <begin position="20"/>
        <end position="42"/>
    </location>
</feature>
<dbReference type="InterPro" id="IPR043203">
    <property type="entry name" value="VGCC_Ca_Na"/>
</dbReference>
<organism evidence="7 8">
    <name type="scientific">Jeotgalibacillus alimentarius</name>
    <dbReference type="NCBI Taxonomy" id="135826"/>
    <lineage>
        <taxon>Bacteria</taxon>
        <taxon>Bacillati</taxon>
        <taxon>Bacillota</taxon>
        <taxon>Bacilli</taxon>
        <taxon>Bacillales</taxon>
        <taxon>Caryophanaceae</taxon>
        <taxon>Jeotgalibacillus</taxon>
    </lineage>
</organism>
<keyword evidence="8" id="KW-1185">Reference proteome</keyword>
<dbReference type="RefSeq" id="WP_041122602.1">
    <property type="nucleotide sequence ID" value="NZ_JXRQ01000018.1"/>
</dbReference>
<dbReference type="SUPFAM" id="SSF81324">
    <property type="entry name" value="Voltage-gated potassium channels"/>
    <property type="match status" value="1"/>
</dbReference>
<feature type="transmembrane region" description="Helical" evidence="5">
    <location>
        <begin position="128"/>
        <end position="150"/>
    </location>
</feature>
<dbReference type="EMBL" id="JXRQ01000018">
    <property type="protein sequence ID" value="KIL48814.1"/>
    <property type="molecule type" value="Genomic_DNA"/>
</dbReference>
<comment type="caution">
    <text evidence="7">The sequence shown here is derived from an EMBL/GenBank/DDBJ whole genome shotgun (WGS) entry which is preliminary data.</text>
</comment>
<dbReference type="STRING" id="135826.KP77_20250"/>
<evidence type="ECO:0000259" key="6">
    <source>
        <dbReference type="Pfam" id="PF00520"/>
    </source>
</evidence>
<dbReference type="GO" id="GO:0001518">
    <property type="term" value="C:voltage-gated sodium channel complex"/>
    <property type="evidence" value="ECO:0007669"/>
    <property type="project" value="TreeGrafter"/>
</dbReference>
<keyword evidence="3 5" id="KW-1133">Transmembrane helix</keyword>
<reference evidence="7 8" key="1">
    <citation type="submission" date="2015-01" db="EMBL/GenBank/DDBJ databases">
        <title>Genome sequence of Jeotgalibacillus alimentarius.</title>
        <authorList>
            <person name="Goh K.M."/>
            <person name="Chan K.-G."/>
            <person name="Yaakop A.S."/>
            <person name="Ee R."/>
            <person name="Gan H.M."/>
            <person name="Chan C.S."/>
        </authorList>
    </citation>
    <scope>NUCLEOTIDE SEQUENCE [LARGE SCALE GENOMIC DNA]</scope>
    <source>
        <strain evidence="7 8">YKJ-13</strain>
    </source>
</reference>
<evidence type="ECO:0000256" key="5">
    <source>
        <dbReference type="SAM" id="Phobius"/>
    </source>
</evidence>
<accession>A0A0C2S455</accession>
<feature type="transmembrane region" description="Helical" evidence="5">
    <location>
        <begin position="201"/>
        <end position="224"/>
    </location>
</feature>
<dbReference type="GO" id="GO:0005248">
    <property type="term" value="F:voltage-gated sodium channel activity"/>
    <property type="evidence" value="ECO:0007669"/>
    <property type="project" value="TreeGrafter"/>
</dbReference>
<keyword evidence="4 5" id="KW-0472">Membrane</keyword>
<feature type="domain" description="Ion transport" evidence="6">
    <location>
        <begin position="14"/>
        <end position="233"/>
    </location>
</feature>
<evidence type="ECO:0000313" key="8">
    <source>
        <dbReference type="Proteomes" id="UP000031950"/>
    </source>
</evidence>
<feature type="transmembrane region" description="Helical" evidence="5">
    <location>
        <begin position="54"/>
        <end position="77"/>
    </location>
</feature>
<feature type="transmembrane region" description="Helical" evidence="5">
    <location>
        <begin position="83"/>
        <end position="107"/>
    </location>
</feature>
<dbReference type="Gene3D" id="1.20.120.350">
    <property type="entry name" value="Voltage-gated potassium channels. Chain C"/>
    <property type="match status" value="1"/>
</dbReference>
<evidence type="ECO:0000256" key="2">
    <source>
        <dbReference type="ARBA" id="ARBA00022692"/>
    </source>
</evidence>
<evidence type="ECO:0000313" key="7">
    <source>
        <dbReference type="EMBL" id="KIL48814.1"/>
    </source>
</evidence>
<name>A0A0C2S455_9BACL</name>
<keyword evidence="2 5" id="KW-0812">Transmembrane</keyword>
<dbReference type="AlphaFoldDB" id="A0A0C2S455"/>
<comment type="subcellular location">
    <subcellularLocation>
        <location evidence="1">Membrane</location>
        <topology evidence="1">Multi-pass membrane protein</topology>
    </subcellularLocation>
</comment>
<dbReference type="OrthoDB" id="5297065at2"/>
<dbReference type="InterPro" id="IPR005821">
    <property type="entry name" value="Ion_trans_dom"/>
</dbReference>
<dbReference type="Gene3D" id="1.10.287.70">
    <property type="match status" value="1"/>
</dbReference>
<gene>
    <name evidence="7" type="ORF">KP77_20250</name>
</gene>
<dbReference type="PANTHER" id="PTHR10037">
    <property type="entry name" value="VOLTAGE-GATED CATION CHANNEL CALCIUM AND SODIUM"/>
    <property type="match status" value="1"/>
</dbReference>
<dbReference type="PANTHER" id="PTHR10037:SF62">
    <property type="entry name" value="SODIUM CHANNEL PROTEIN 60E"/>
    <property type="match status" value="1"/>
</dbReference>
<proteinExistence type="predicted"/>
<evidence type="ECO:0000256" key="1">
    <source>
        <dbReference type="ARBA" id="ARBA00004141"/>
    </source>
</evidence>
<dbReference type="Pfam" id="PF00520">
    <property type="entry name" value="Ion_trans"/>
    <property type="match status" value="1"/>
</dbReference>
<evidence type="ECO:0000256" key="4">
    <source>
        <dbReference type="ARBA" id="ARBA00023136"/>
    </source>
</evidence>
<dbReference type="InterPro" id="IPR027359">
    <property type="entry name" value="Volt_channel_dom_sf"/>
</dbReference>
<protein>
    <submittedName>
        <fullName evidence="7">Cation transporter</fullName>
    </submittedName>
</protein>
<evidence type="ECO:0000256" key="3">
    <source>
        <dbReference type="ARBA" id="ARBA00022989"/>
    </source>
</evidence>